<evidence type="ECO:0000313" key="3">
    <source>
        <dbReference type="Proteomes" id="UP001265700"/>
    </source>
</evidence>
<comment type="caution">
    <text evidence="2">The sequence shown here is derived from an EMBL/GenBank/DDBJ whole genome shotgun (WGS) entry which is preliminary data.</text>
</comment>
<sequence length="176" mass="19844">MLYLKCTGEAQKAIGLRKTDLVEAQAVTAPLGNWYVHRFPIGRTKFFLFMSESNLLSFVLYQGKKPVTVQTLPNMLMAGLTQLLAMKGFEPARIDRALQAYQTGLFAKTDSRKLLGCMNDLVWCYTAAVEFEGGLDSCNLTDIIMKMNDMPQRTLDGRASWDLVEVVLRHERDSVL</sequence>
<accession>A0ABU1WNZ3</accession>
<proteinExistence type="predicted"/>
<feature type="domain" description="DUF6933" evidence="1">
    <location>
        <begin position="4"/>
        <end position="152"/>
    </location>
</feature>
<protein>
    <recommendedName>
        <fullName evidence="1">DUF6933 domain-containing protein</fullName>
    </recommendedName>
</protein>
<dbReference type="Proteomes" id="UP001265700">
    <property type="component" value="Unassembled WGS sequence"/>
</dbReference>
<dbReference type="Pfam" id="PF22016">
    <property type="entry name" value="DUF6933"/>
    <property type="match status" value="1"/>
</dbReference>
<reference evidence="2 3" key="1">
    <citation type="submission" date="2023-07" db="EMBL/GenBank/DDBJ databases">
        <title>Sorghum-associated microbial communities from plants grown in Nebraska, USA.</title>
        <authorList>
            <person name="Schachtman D."/>
        </authorList>
    </citation>
    <scope>NUCLEOTIDE SEQUENCE [LARGE SCALE GENOMIC DNA]</scope>
    <source>
        <strain evidence="2 3">4249</strain>
    </source>
</reference>
<evidence type="ECO:0000313" key="2">
    <source>
        <dbReference type="EMBL" id="MDR7150774.1"/>
    </source>
</evidence>
<gene>
    <name evidence="2" type="ORF">J2W49_002737</name>
</gene>
<organism evidence="2 3">
    <name type="scientific">Hydrogenophaga palleronii</name>
    <dbReference type="NCBI Taxonomy" id="65655"/>
    <lineage>
        <taxon>Bacteria</taxon>
        <taxon>Pseudomonadati</taxon>
        <taxon>Pseudomonadota</taxon>
        <taxon>Betaproteobacteria</taxon>
        <taxon>Burkholderiales</taxon>
        <taxon>Comamonadaceae</taxon>
        <taxon>Hydrogenophaga</taxon>
    </lineage>
</organism>
<evidence type="ECO:0000259" key="1">
    <source>
        <dbReference type="Pfam" id="PF22016"/>
    </source>
</evidence>
<name>A0ABU1WNZ3_9BURK</name>
<dbReference type="RefSeq" id="WP_310316863.1">
    <property type="nucleotide sequence ID" value="NZ_JAVDWU010000005.1"/>
</dbReference>
<dbReference type="InterPro" id="IPR053864">
    <property type="entry name" value="DUF6933"/>
</dbReference>
<dbReference type="EMBL" id="JAVDWU010000005">
    <property type="protein sequence ID" value="MDR7150774.1"/>
    <property type="molecule type" value="Genomic_DNA"/>
</dbReference>
<keyword evidence="3" id="KW-1185">Reference proteome</keyword>